<dbReference type="InParanoid" id="A0A1E7FVB5"/>
<evidence type="ECO:0000313" key="3">
    <source>
        <dbReference type="Proteomes" id="UP000095751"/>
    </source>
</evidence>
<accession>A0A1E7FVB5</accession>
<dbReference type="Pfam" id="PF13324">
    <property type="entry name" value="GCIP_N"/>
    <property type="match status" value="1"/>
</dbReference>
<dbReference type="InterPro" id="IPR026907">
    <property type="entry name" value="GCIP-like"/>
</dbReference>
<dbReference type="EMBL" id="KV784353">
    <property type="protein sequence ID" value="OEU22089.1"/>
    <property type="molecule type" value="Genomic_DNA"/>
</dbReference>
<keyword evidence="3" id="KW-1185">Reference proteome</keyword>
<dbReference type="InterPro" id="IPR049317">
    <property type="entry name" value="GCIP-like_N"/>
</dbReference>
<feature type="domain" description="Cyclin-D1-binding protein 1-like N-terminal" evidence="1">
    <location>
        <begin position="51"/>
        <end position="211"/>
    </location>
</feature>
<proteinExistence type="predicted"/>
<evidence type="ECO:0000313" key="2">
    <source>
        <dbReference type="EMBL" id="OEU22089.1"/>
    </source>
</evidence>
<gene>
    <name evidence="2" type="ORF">FRACYDRAFT_232244</name>
</gene>
<organism evidence="2 3">
    <name type="scientific">Fragilariopsis cylindrus CCMP1102</name>
    <dbReference type="NCBI Taxonomy" id="635003"/>
    <lineage>
        <taxon>Eukaryota</taxon>
        <taxon>Sar</taxon>
        <taxon>Stramenopiles</taxon>
        <taxon>Ochrophyta</taxon>
        <taxon>Bacillariophyta</taxon>
        <taxon>Bacillariophyceae</taxon>
        <taxon>Bacillariophycidae</taxon>
        <taxon>Bacillariales</taxon>
        <taxon>Bacillariaceae</taxon>
        <taxon>Fragilariopsis</taxon>
    </lineage>
</organism>
<protein>
    <recommendedName>
        <fullName evidence="1">Cyclin-D1-binding protein 1-like N-terminal domain-containing protein</fullName>
    </recommendedName>
</protein>
<evidence type="ECO:0000259" key="1">
    <source>
        <dbReference type="Pfam" id="PF13324"/>
    </source>
</evidence>
<dbReference type="PANTHER" id="PTHR15492:SF1">
    <property type="entry name" value="CYCLIN-D1-BINDING PROTEIN 1"/>
    <property type="match status" value="1"/>
</dbReference>
<dbReference type="Proteomes" id="UP000095751">
    <property type="component" value="Unassembled WGS sequence"/>
</dbReference>
<dbReference type="KEGG" id="fcy:FRACYDRAFT_232244"/>
<dbReference type="PANTHER" id="PTHR15492">
    <property type="entry name" value="CYCLIN D1-BINDING PROTEIN 1"/>
    <property type="match status" value="1"/>
</dbReference>
<name>A0A1E7FVB5_9STRA</name>
<dbReference type="Gene3D" id="1.20.1410.10">
    <property type="entry name" value="I/LWEQ domain"/>
    <property type="match status" value="1"/>
</dbReference>
<reference evidence="2 3" key="1">
    <citation type="submission" date="2016-09" db="EMBL/GenBank/DDBJ databases">
        <title>Extensive genetic diversity and differential bi-allelic expression allows diatom success in the polar Southern Ocean.</title>
        <authorList>
            <consortium name="DOE Joint Genome Institute"/>
            <person name="Mock T."/>
            <person name="Otillar R.P."/>
            <person name="Strauss J."/>
            <person name="Dupont C."/>
            <person name="Frickenhaus S."/>
            <person name="Maumus F."/>
            <person name="Mcmullan M."/>
            <person name="Sanges R."/>
            <person name="Schmutz J."/>
            <person name="Toseland A."/>
            <person name="Valas R."/>
            <person name="Veluchamy A."/>
            <person name="Ward B.J."/>
            <person name="Allen A."/>
            <person name="Barry K."/>
            <person name="Falciatore A."/>
            <person name="Ferrante M."/>
            <person name="Fortunato A.E."/>
            <person name="Gloeckner G."/>
            <person name="Gruber A."/>
            <person name="Hipkin R."/>
            <person name="Janech M."/>
            <person name="Kroth P."/>
            <person name="Leese F."/>
            <person name="Lindquist E."/>
            <person name="Lyon B.R."/>
            <person name="Martin J."/>
            <person name="Mayer C."/>
            <person name="Parker M."/>
            <person name="Quesneville H."/>
            <person name="Raymond J."/>
            <person name="Uhlig C."/>
            <person name="Valentin K.U."/>
            <person name="Worden A.Z."/>
            <person name="Armbrust E.V."/>
            <person name="Bowler C."/>
            <person name="Green B."/>
            <person name="Moulton V."/>
            <person name="Van Oosterhout C."/>
            <person name="Grigoriev I."/>
        </authorList>
    </citation>
    <scope>NUCLEOTIDE SEQUENCE [LARGE SCALE GENOMIC DNA]</scope>
    <source>
        <strain evidence="2 3">CCMP1102</strain>
    </source>
</reference>
<dbReference type="OrthoDB" id="41588at2759"/>
<dbReference type="GO" id="GO:0005634">
    <property type="term" value="C:nucleus"/>
    <property type="evidence" value="ECO:0007669"/>
    <property type="project" value="TreeGrafter"/>
</dbReference>
<sequence length="385" mass="42962">MSTTSNTNNVKQGLNHLIEHTKNDRNYKKNPPHLSHYRVLPDNVKTAYDLLQQGAQLVRHTSTKYALIGAINTDEQITLGDDLLRGCELIGAAIHVTIQDSSGCSRAVRRYNQKAVLAIFVTTLRLVEAFHPETTTSTTATATAINITTVRAVATAENNVGAQCTGAVWEACDHILNKLLPQGNRNAIRREIFTWTRECNDTMEEFQEMIDLGPREAGVVEDNAVEEEDEYDDFDDFDDEDQYTDDDLPIAVACFGLLKISRGNMKIALESLEAIGNKANNETQDDNSNDEYLESIDKVHEYARIVGEGVTDLGSVLYPPLIPLSTTDNLKNEVRKQVASIMEFQDYILGLENIPTNISELANTLRNAAETREREFFSALESCRT</sequence>
<dbReference type="AlphaFoldDB" id="A0A1E7FVB5"/>